<protein>
    <submittedName>
        <fullName evidence="3">Uncharacterized protein</fullName>
    </submittedName>
</protein>
<feature type="compositionally biased region" description="Basic and acidic residues" evidence="2">
    <location>
        <begin position="404"/>
        <end position="434"/>
    </location>
</feature>
<dbReference type="STRING" id="178035.A0A154PRN8"/>
<name>A0A154PRN8_DUFNO</name>
<feature type="region of interest" description="Disordered" evidence="2">
    <location>
        <begin position="374"/>
        <end position="463"/>
    </location>
</feature>
<sequence length="946" mass="105803">MSLQSLATQFLSLPGIVSCAATRLILRKVPGSNITSTMEDTMEKAQRAISLLNKDQLLGESRIARQVNALINLHITGNVPASIIPLLTLLQLKVNVLKAQIESLINNKVMECQGYGFEVETSGPVDPSVLALKTNEELRQLLAALRQKECDERVNVNFAPYHSQRAIAESRLNNVQAKIRQVEAEFDARRNVQLPTPTITSQIVQQFSEARCTFGYAPSKLFEAYSIPESPDPFSAAARNPRRLYIKPREQMPIGTRSDDQSKCTSTIEDGRCKDTGTGEGNAKCSSKDQSVGDNEDGRCTRDTCSCDGTSSEDSLVEDKKKLRVKIDPEGNVWIRREVIIEEIKGVGGEQSNTDDVECRKSCEVCEIVEEGELEGQHEEGTKFMVKDGKDDEESSKVIVNSNIEKKTEVEPKGTGVKDSEKDDSGEKETENWKSKQNLKITVEGPEAEGTSGDQEDEGKGSLNARVIKTADISSSRKTFGGLRSKLRKRIDMRRRRKDAANNGDSGSNRTDEINSGEDESGQGNGNRGNVQIVSMVTDIKYDRRCGDFGRWMIMNECVHKKMEDGENSVEYCPKDIRIENAKDENCARLLPEKIECSEVSNMDDEIDREAGLNATLESLTGEELNFTDDLGLDDKKVTEGFEHFPPLKQAAPNTRTGTDGIFANIFHQRGLEPYLSKIVCETSSYHRDTEPETSIASAIYSVIGRQLDSFGSLVGNISNFYSHKLWSTNYIHRNRENVESNKSTISRKDNWILLPTDIDHADRKRNNSREKYVSMGDGLYRVRKIRHSIIKNKGSKSYAVIGGSTSGQMRELFKNGLKRPSRVRRSFVIRSRLKNPTNFERECSSPFVILKRFKRNKCGVEIAKQSERHLKPSGKFCSLPDNLENIEASKPITLFHQNDNSDNAGEQNEVVTVGCVADSIDHLGSEDEQITNIHDYFAEQEQMNV</sequence>
<dbReference type="AlphaFoldDB" id="A0A154PRN8"/>
<feature type="compositionally biased region" description="Basic residues" evidence="2">
    <location>
        <begin position="485"/>
        <end position="498"/>
    </location>
</feature>
<dbReference type="EMBL" id="KQ435026">
    <property type="protein sequence ID" value="KZC13938.1"/>
    <property type="molecule type" value="Genomic_DNA"/>
</dbReference>
<feature type="coiled-coil region" evidence="1">
    <location>
        <begin position="131"/>
        <end position="185"/>
    </location>
</feature>
<feature type="compositionally biased region" description="Basic and acidic residues" evidence="2">
    <location>
        <begin position="375"/>
        <end position="390"/>
    </location>
</feature>
<dbReference type="Proteomes" id="UP000076502">
    <property type="component" value="Unassembled WGS sequence"/>
</dbReference>
<feature type="compositionally biased region" description="Polar residues" evidence="2">
    <location>
        <begin position="284"/>
        <end position="293"/>
    </location>
</feature>
<evidence type="ECO:0000256" key="1">
    <source>
        <dbReference type="SAM" id="Coils"/>
    </source>
</evidence>
<proteinExistence type="predicted"/>
<evidence type="ECO:0000313" key="4">
    <source>
        <dbReference type="Proteomes" id="UP000076502"/>
    </source>
</evidence>
<evidence type="ECO:0000256" key="2">
    <source>
        <dbReference type="SAM" id="MobiDB-lite"/>
    </source>
</evidence>
<evidence type="ECO:0000313" key="3">
    <source>
        <dbReference type="EMBL" id="KZC13938.1"/>
    </source>
</evidence>
<organism evidence="3 4">
    <name type="scientific">Dufourea novaeangliae</name>
    <name type="common">Sweat bee</name>
    <dbReference type="NCBI Taxonomy" id="178035"/>
    <lineage>
        <taxon>Eukaryota</taxon>
        <taxon>Metazoa</taxon>
        <taxon>Ecdysozoa</taxon>
        <taxon>Arthropoda</taxon>
        <taxon>Hexapoda</taxon>
        <taxon>Insecta</taxon>
        <taxon>Pterygota</taxon>
        <taxon>Neoptera</taxon>
        <taxon>Endopterygota</taxon>
        <taxon>Hymenoptera</taxon>
        <taxon>Apocrita</taxon>
        <taxon>Aculeata</taxon>
        <taxon>Apoidea</taxon>
        <taxon>Anthophila</taxon>
        <taxon>Halictidae</taxon>
        <taxon>Rophitinae</taxon>
        <taxon>Dufourea</taxon>
    </lineage>
</organism>
<keyword evidence="1" id="KW-0175">Coiled coil</keyword>
<reference evidence="3 4" key="1">
    <citation type="submission" date="2015-07" db="EMBL/GenBank/DDBJ databases">
        <title>The genome of Dufourea novaeangliae.</title>
        <authorList>
            <person name="Pan H."/>
            <person name="Kapheim K."/>
        </authorList>
    </citation>
    <scope>NUCLEOTIDE SEQUENCE [LARGE SCALE GENOMIC DNA]</scope>
    <source>
        <strain evidence="3">0120121106</strain>
        <tissue evidence="3">Whole body</tissue>
    </source>
</reference>
<keyword evidence="4" id="KW-1185">Reference proteome</keyword>
<feature type="region of interest" description="Disordered" evidence="2">
    <location>
        <begin position="479"/>
        <end position="530"/>
    </location>
</feature>
<feature type="region of interest" description="Disordered" evidence="2">
    <location>
        <begin position="247"/>
        <end position="299"/>
    </location>
</feature>
<accession>A0A154PRN8</accession>
<gene>
    <name evidence="3" type="ORF">WN55_06289</name>
</gene>